<feature type="domain" description="Replication factor C C-terminal" evidence="7">
    <location>
        <begin position="66"/>
        <end position="140"/>
    </location>
</feature>
<dbReference type="FunFam" id="1.20.272.10:FF:000004">
    <property type="entry name" value="Replication factor C subunit 5"/>
    <property type="match status" value="1"/>
</dbReference>
<evidence type="ECO:0000313" key="9">
    <source>
        <dbReference type="Proteomes" id="UP000594638"/>
    </source>
</evidence>
<accession>A0A8S0RMX6</accession>
<evidence type="ECO:0000256" key="4">
    <source>
        <dbReference type="ARBA" id="ARBA00022741"/>
    </source>
</evidence>
<evidence type="ECO:0000256" key="3">
    <source>
        <dbReference type="ARBA" id="ARBA00022705"/>
    </source>
</evidence>
<comment type="caution">
    <text evidence="8">The sequence shown here is derived from an EMBL/GenBank/DDBJ whole genome shotgun (WGS) entry which is preliminary data.</text>
</comment>
<keyword evidence="3" id="KW-0235">DNA replication</keyword>
<dbReference type="GO" id="GO:0005524">
    <property type="term" value="F:ATP binding"/>
    <property type="evidence" value="ECO:0007669"/>
    <property type="project" value="UniProtKB-KW"/>
</dbReference>
<evidence type="ECO:0000256" key="2">
    <source>
        <dbReference type="ARBA" id="ARBA00005378"/>
    </source>
</evidence>
<dbReference type="Gramene" id="OE9A080076T1">
    <property type="protein sequence ID" value="OE9A080076C1"/>
    <property type="gene ID" value="OE9A080076"/>
</dbReference>
<organism evidence="8 9">
    <name type="scientific">Olea europaea subsp. europaea</name>
    <dbReference type="NCBI Taxonomy" id="158383"/>
    <lineage>
        <taxon>Eukaryota</taxon>
        <taxon>Viridiplantae</taxon>
        <taxon>Streptophyta</taxon>
        <taxon>Embryophyta</taxon>
        <taxon>Tracheophyta</taxon>
        <taxon>Spermatophyta</taxon>
        <taxon>Magnoliopsida</taxon>
        <taxon>eudicotyledons</taxon>
        <taxon>Gunneridae</taxon>
        <taxon>Pentapetalae</taxon>
        <taxon>asterids</taxon>
        <taxon>lamiids</taxon>
        <taxon>Lamiales</taxon>
        <taxon>Oleaceae</taxon>
        <taxon>Oleeae</taxon>
        <taxon>Olea</taxon>
    </lineage>
</organism>
<dbReference type="EMBL" id="CACTIH010003666">
    <property type="protein sequence ID" value="CAA2981235.1"/>
    <property type="molecule type" value="Genomic_DNA"/>
</dbReference>
<name>A0A8S0RMX6_OLEEU</name>
<evidence type="ECO:0000256" key="6">
    <source>
        <dbReference type="ARBA" id="ARBA00023242"/>
    </source>
</evidence>
<dbReference type="Proteomes" id="UP000594638">
    <property type="component" value="Unassembled WGS sequence"/>
</dbReference>
<comment type="similarity">
    <text evidence="2">Belongs to the activator 1 small subunits family.</text>
</comment>
<reference evidence="8 9" key="1">
    <citation type="submission" date="2019-12" db="EMBL/GenBank/DDBJ databases">
        <authorList>
            <person name="Alioto T."/>
            <person name="Alioto T."/>
            <person name="Gomez Garrido J."/>
        </authorList>
    </citation>
    <scope>NUCLEOTIDE SEQUENCE [LARGE SCALE GENOMIC DNA]</scope>
</reference>
<sequence length="148" mass="16923">MITRLFWLKHVISAEELVVPENDLKAVVRLSNGDMRKALNICNQHIWLHSRYLKKLRTCALEILCLDIEQISYWLLNEPFTISCERISEIKAKKGLALVDIGREIKMPPEVRVQLINELADIEYMLTFACNGKLQLGSLTGSLVATDK</sequence>
<dbReference type="InterPro" id="IPR008921">
    <property type="entry name" value="DNA_pol3_clamp-load_cplx_C"/>
</dbReference>
<evidence type="ECO:0000256" key="5">
    <source>
        <dbReference type="ARBA" id="ARBA00022840"/>
    </source>
</evidence>
<dbReference type="InterPro" id="IPR013748">
    <property type="entry name" value="Rep_factorC_C"/>
</dbReference>
<dbReference type="SUPFAM" id="SSF48019">
    <property type="entry name" value="post-AAA+ oligomerization domain-like"/>
    <property type="match status" value="1"/>
</dbReference>
<keyword evidence="4" id="KW-0547">Nucleotide-binding</keyword>
<dbReference type="Gene3D" id="1.20.272.10">
    <property type="match status" value="1"/>
</dbReference>
<comment type="subcellular location">
    <subcellularLocation>
        <location evidence="1">Nucleus</location>
    </subcellularLocation>
</comment>
<proteinExistence type="inferred from homology"/>
<evidence type="ECO:0000259" key="7">
    <source>
        <dbReference type="Pfam" id="PF08542"/>
    </source>
</evidence>
<dbReference type="Gene3D" id="1.10.8.60">
    <property type="match status" value="1"/>
</dbReference>
<keyword evidence="5" id="KW-0067">ATP-binding</keyword>
<gene>
    <name evidence="8" type="ORF">OLEA9_A080076</name>
</gene>
<keyword evidence="6" id="KW-0539">Nucleus</keyword>
<keyword evidence="9" id="KW-1185">Reference proteome</keyword>
<dbReference type="Pfam" id="PF08542">
    <property type="entry name" value="Rep_fac_C"/>
    <property type="match status" value="1"/>
</dbReference>
<evidence type="ECO:0000256" key="1">
    <source>
        <dbReference type="ARBA" id="ARBA00004123"/>
    </source>
</evidence>
<dbReference type="GO" id="GO:0006260">
    <property type="term" value="P:DNA replication"/>
    <property type="evidence" value="ECO:0007669"/>
    <property type="project" value="UniProtKB-KW"/>
</dbReference>
<dbReference type="GO" id="GO:0005634">
    <property type="term" value="C:nucleus"/>
    <property type="evidence" value="ECO:0007669"/>
    <property type="project" value="UniProtKB-SubCell"/>
</dbReference>
<dbReference type="OrthoDB" id="4199794at2759"/>
<dbReference type="GO" id="GO:0003677">
    <property type="term" value="F:DNA binding"/>
    <property type="evidence" value="ECO:0007669"/>
    <property type="project" value="InterPro"/>
</dbReference>
<protein>
    <submittedName>
        <fullName evidence="8">Replication factor C subunit 3</fullName>
    </submittedName>
</protein>
<evidence type="ECO:0000313" key="8">
    <source>
        <dbReference type="EMBL" id="CAA2981235.1"/>
    </source>
</evidence>
<dbReference type="AlphaFoldDB" id="A0A8S0RMX6"/>